<organism evidence="3 4">
    <name type="scientific">Phytophthora fragariae</name>
    <dbReference type="NCBI Taxonomy" id="53985"/>
    <lineage>
        <taxon>Eukaryota</taxon>
        <taxon>Sar</taxon>
        <taxon>Stramenopiles</taxon>
        <taxon>Oomycota</taxon>
        <taxon>Peronosporomycetes</taxon>
        <taxon>Peronosporales</taxon>
        <taxon>Peronosporaceae</taxon>
        <taxon>Phytophthora</taxon>
    </lineage>
</organism>
<accession>A0A6G0N6N9</accession>
<evidence type="ECO:0000313" key="2">
    <source>
        <dbReference type="EMBL" id="KAE9084095.1"/>
    </source>
</evidence>
<dbReference type="EMBL" id="QXGC01001835">
    <property type="protein sequence ID" value="KAE9195208.1"/>
    <property type="molecule type" value="Genomic_DNA"/>
</dbReference>
<feature type="region of interest" description="Disordered" evidence="1">
    <location>
        <begin position="46"/>
        <end position="69"/>
    </location>
</feature>
<evidence type="ECO:0000313" key="5">
    <source>
        <dbReference type="Proteomes" id="UP000488956"/>
    </source>
</evidence>
<sequence>MTSPPTSPPTSLLKRYTPEKRRRVLDAYHSGGDWRAVASHNGFPRSTAERLVSTGRVEDLPHGVGKSPK</sequence>
<dbReference type="Proteomes" id="UP000476176">
    <property type="component" value="Unassembled WGS sequence"/>
</dbReference>
<comment type="caution">
    <text evidence="3">The sequence shown here is derived from an EMBL/GenBank/DDBJ whole genome shotgun (WGS) entry which is preliminary data.</text>
</comment>
<evidence type="ECO:0000256" key="1">
    <source>
        <dbReference type="SAM" id="MobiDB-lite"/>
    </source>
</evidence>
<protein>
    <recommendedName>
        <fullName evidence="6">HTH psq-type domain-containing protein</fullName>
    </recommendedName>
</protein>
<name>A0A6G0N6N9_9STRA</name>
<reference evidence="4 5" key="1">
    <citation type="submission" date="2018-09" db="EMBL/GenBank/DDBJ databases">
        <title>Genomic investigation of the strawberry pathogen Phytophthora fragariae indicates pathogenicity is determined by transcriptional variation in three key races.</title>
        <authorList>
            <person name="Adams T.M."/>
            <person name="Armitage A.D."/>
            <person name="Sobczyk M.K."/>
            <person name="Bates H.J."/>
            <person name="Dunwell J.M."/>
            <person name="Nellist C.F."/>
            <person name="Harrison R.J."/>
        </authorList>
    </citation>
    <scope>NUCLEOTIDE SEQUENCE [LARGE SCALE GENOMIC DNA]</scope>
    <source>
        <strain evidence="3 4">BC-23</strain>
        <strain evidence="2 5">ONT-3</strain>
    </source>
</reference>
<dbReference type="Proteomes" id="UP000488956">
    <property type="component" value="Unassembled WGS sequence"/>
</dbReference>
<dbReference type="EMBL" id="QXFX01001835">
    <property type="protein sequence ID" value="KAE9084095.1"/>
    <property type="molecule type" value="Genomic_DNA"/>
</dbReference>
<evidence type="ECO:0008006" key="6">
    <source>
        <dbReference type="Google" id="ProtNLM"/>
    </source>
</evidence>
<evidence type="ECO:0000313" key="4">
    <source>
        <dbReference type="Proteomes" id="UP000476176"/>
    </source>
</evidence>
<dbReference type="AlphaFoldDB" id="A0A6G0N6N9"/>
<proteinExistence type="predicted"/>
<gene>
    <name evidence="3" type="ORF">PF004_g20494</name>
    <name evidence="2" type="ORF">PF010_g20974</name>
</gene>
<evidence type="ECO:0000313" key="3">
    <source>
        <dbReference type="EMBL" id="KAE9195208.1"/>
    </source>
</evidence>